<dbReference type="GO" id="GO:0005506">
    <property type="term" value="F:iron ion binding"/>
    <property type="evidence" value="ECO:0007669"/>
    <property type="project" value="InterPro"/>
</dbReference>
<keyword evidence="4" id="KW-0408">Iron</keyword>
<dbReference type="EMBL" id="JAAAIP010000298">
    <property type="protein sequence ID" value="KAG0320034.1"/>
    <property type="molecule type" value="Genomic_DNA"/>
</dbReference>
<dbReference type="OrthoDB" id="1470350at2759"/>
<organism evidence="5 6">
    <name type="scientific">Dissophora globulifera</name>
    <dbReference type="NCBI Taxonomy" id="979702"/>
    <lineage>
        <taxon>Eukaryota</taxon>
        <taxon>Fungi</taxon>
        <taxon>Fungi incertae sedis</taxon>
        <taxon>Mucoromycota</taxon>
        <taxon>Mortierellomycotina</taxon>
        <taxon>Mortierellomycetes</taxon>
        <taxon>Mortierellales</taxon>
        <taxon>Mortierellaceae</taxon>
        <taxon>Dissophora</taxon>
    </lineage>
</organism>
<accession>A0A9P6RIX4</accession>
<dbReference type="GO" id="GO:0016705">
    <property type="term" value="F:oxidoreductase activity, acting on paired donors, with incorporation or reduction of molecular oxygen"/>
    <property type="evidence" value="ECO:0007669"/>
    <property type="project" value="InterPro"/>
</dbReference>
<evidence type="ECO:0000256" key="1">
    <source>
        <dbReference type="ARBA" id="ARBA00010617"/>
    </source>
</evidence>
<dbReference type="PANTHER" id="PTHR24296">
    <property type="entry name" value="CYTOCHROME P450"/>
    <property type="match status" value="1"/>
</dbReference>
<keyword evidence="3" id="KW-0560">Oxidoreductase</keyword>
<dbReference type="GO" id="GO:0004497">
    <property type="term" value="F:monooxygenase activity"/>
    <property type="evidence" value="ECO:0007669"/>
    <property type="project" value="InterPro"/>
</dbReference>
<dbReference type="InterPro" id="IPR001128">
    <property type="entry name" value="Cyt_P450"/>
</dbReference>
<dbReference type="Proteomes" id="UP000738325">
    <property type="component" value="Unassembled WGS sequence"/>
</dbReference>
<dbReference type="SUPFAM" id="SSF48264">
    <property type="entry name" value="Cytochrome P450"/>
    <property type="match status" value="1"/>
</dbReference>
<comment type="similarity">
    <text evidence="1">Belongs to the cytochrome P450 family.</text>
</comment>
<dbReference type="InterPro" id="IPR036396">
    <property type="entry name" value="Cyt_P450_sf"/>
</dbReference>
<proteinExistence type="inferred from homology"/>
<dbReference type="GO" id="GO:0020037">
    <property type="term" value="F:heme binding"/>
    <property type="evidence" value="ECO:0007669"/>
    <property type="project" value="InterPro"/>
</dbReference>
<comment type="caution">
    <text evidence="5">The sequence shown here is derived from an EMBL/GenBank/DDBJ whole genome shotgun (WGS) entry which is preliminary data.</text>
</comment>
<keyword evidence="6" id="KW-1185">Reference proteome</keyword>
<gene>
    <name evidence="5" type="ORF">BGZ99_004717</name>
</gene>
<dbReference type="Gene3D" id="1.10.630.10">
    <property type="entry name" value="Cytochrome P450"/>
    <property type="match status" value="1"/>
</dbReference>
<dbReference type="Pfam" id="PF00067">
    <property type="entry name" value="p450"/>
    <property type="match status" value="1"/>
</dbReference>
<evidence type="ECO:0008006" key="7">
    <source>
        <dbReference type="Google" id="ProtNLM"/>
    </source>
</evidence>
<sequence>MPLLASVPDTELYQFFEKQNNELGPVWSISLPGFGRMIQIDTPENVEHVLKVNFWNYEKGPTFKGIMQDLAGNGIFLSDGAKWKFQRQLTIRIFNIKAFQEYTSDVFVTEGRKVINFLGKAADEGTVVDFQALMLHFTLDSFGAASFGKSFGCLEHIENKIPFAVSMDNLIETCTRRIVDPLWKFREYITGVSRKVDYDSQLIRSYALEIIQARRRQGFHAEEKDFLQFLLEGVDDEGKPLCDELIVDNILTFTVPEKLAD</sequence>
<evidence type="ECO:0000256" key="2">
    <source>
        <dbReference type="ARBA" id="ARBA00022723"/>
    </source>
</evidence>
<name>A0A9P6RIX4_9FUNG</name>
<dbReference type="AlphaFoldDB" id="A0A9P6RIX4"/>
<keyword evidence="2" id="KW-0479">Metal-binding</keyword>
<evidence type="ECO:0000313" key="6">
    <source>
        <dbReference type="Proteomes" id="UP000738325"/>
    </source>
</evidence>
<evidence type="ECO:0000313" key="5">
    <source>
        <dbReference type="EMBL" id="KAG0320034.1"/>
    </source>
</evidence>
<protein>
    <recommendedName>
        <fullName evidence="7">Cytochrome P450</fullName>
    </recommendedName>
</protein>
<evidence type="ECO:0000256" key="3">
    <source>
        <dbReference type="ARBA" id="ARBA00023002"/>
    </source>
</evidence>
<evidence type="ECO:0000256" key="4">
    <source>
        <dbReference type="ARBA" id="ARBA00023004"/>
    </source>
</evidence>
<reference evidence="5" key="1">
    <citation type="journal article" date="2020" name="Fungal Divers.">
        <title>Resolving the Mortierellaceae phylogeny through synthesis of multi-gene phylogenetics and phylogenomics.</title>
        <authorList>
            <person name="Vandepol N."/>
            <person name="Liber J."/>
            <person name="Desiro A."/>
            <person name="Na H."/>
            <person name="Kennedy M."/>
            <person name="Barry K."/>
            <person name="Grigoriev I.V."/>
            <person name="Miller A.N."/>
            <person name="O'Donnell K."/>
            <person name="Stajich J.E."/>
            <person name="Bonito G."/>
        </authorList>
    </citation>
    <scope>NUCLEOTIDE SEQUENCE</scope>
    <source>
        <strain evidence="5">REB-010B</strain>
    </source>
</reference>